<protein>
    <submittedName>
        <fullName evidence="3">Uncharacterized protein</fullName>
    </submittedName>
</protein>
<evidence type="ECO:0000313" key="3">
    <source>
        <dbReference type="WBParaSite" id="PDA_v2.g22253.t1"/>
    </source>
</evidence>
<evidence type="ECO:0000256" key="1">
    <source>
        <dbReference type="SAM" id="MobiDB-lite"/>
    </source>
</evidence>
<feature type="region of interest" description="Disordered" evidence="1">
    <location>
        <begin position="234"/>
        <end position="279"/>
    </location>
</feature>
<dbReference type="Proteomes" id="UP000887578">
    <property type="component" value="Unplaced"/>
</dbReference>
<evidence type="ECO:0000313" key="2">
    <source>
        <dbReference type="Proteomes" id="UP000887578"/>
    </source>
</evidence>
<proteinExistence type="predicted"/>
<accession>A0A914Q501</accession>
<feature type="region of interest" description="Disordered" evidence="1">
    <location>
        <begin position="1"/>
        <end position="104"/>
    </location>
</feature>
<dbReference type="WBParaSite" id="PDA_v2.g22253.t1">
    <property type="protein sequence ID" value="PDA_v2.g22253.t1"/>
    <property type="gene ID" value="PDA_v2.g22253"/>
</dbReference>
<feature type="compositionally biased region" description="Basic residues" evidence="1">
    <location>
        <begin position="1"/>
        <end position="11"/>
    </location>
</feature>
<sequence length="279" mass="31736">MAPTRRPRKFGAARQSAPIIRKNRSRRRSRSSTSDSKDPVISSERDIRFYRKQRKDGRGSIKERNRKAQLARNLPRRSNGKFAPRSGFVTPPNRSSRPPFQRDPSFLNYTDLTELISPENISPARYIEDLVQTPEGQQRLERSIVKSVEKVLDNATISLIERLKERFGEGTRLNFDSDSESDTEKVVDSASESDFREASFSMFYTSGQIFESDYGEASPLMKTLTVTESSGSLLTFDSHSESDTEESDSNSGSLLNCDSDDEQDRNKNPTPPRKRRYSS</sequence>
<feature type="compositionally biased region" description="Basic and acidic residues" evidence="1">
    <location>
        <begin position="35"/>
        <end position="49"/>
    </location>
</feature>
<dbReference type="AlphaFoldDB" id="A0A914Q501"/>
<feature type="compositionally biased region" description="Basic residues" evidence="1">
    <location>
        <begin position="64"/>
        <end position="79"/>
    </location>
</feature>
<feature type="compositionally biased region" description="Basic residues" evidence="1">
    <location>
        <begin position="21"/>
        <end position="30"/>
    </location>
</feature>
<organism evidence="2 3">
    <name type="scientific">Panagrolaimus davidi</name>
    <dbReference type="NCBI Taxonomy" id="227884"/>
    <lineage>
        <taxon>Eukaryota</taxon>
        <taxon>Metazoa</taxon>
        <taxon>Ecdysozoa</taxon>
        <taxon>Nematoda</taxon>
        <taxon>Chromadorea</taxon>
        <taxon>Rhabditida</taxon>
        <taxon>Tylenchina</taxon>
        <taxon>Panagrolaimomorpha</taxon>
        <taxon>Panagrolaimoidea</taxon>
        <taxon>Panagrolaimidae</taxon>
        <taxon>Panagrolaimus</taxon>
    </lineage>
</organism>
<name>A0A914Q501_9BILA</name>
<reference evidence="3" key="1">
    <citation type="submission" date="2022-11" db="UniProtKB">
        <authorList>
            <consortium name="WormBaseParasite"/>
        </authorList>
    </citation>
    <scope>IDENTIFICATION</scope>
</reference>
<keyword evidence="2" id="KW-1185">Reference proteome</keyword>